<reference evidence="3" key="1">
    <citation type="journal article" date="2022" name="bioRxiv">
        <title>Sequencing and chromosome-scale assembly of the giantPleurodeles waltlgenome.</title>
        <authorList>
            <person name="Brown T."/>
            <person name="Elewa A."/>
            <person name="Iarovenko S."/>
            <person name="Subramanian E."/>
            <person name="Araus A.J."/>
            <person name="Petzold A."/>
            <person name="Susuki M."/>
            <person name="Suzuki K.-i.T."/>
            <person name="Hayashi T."/>
            <person name="Toyoda A."/>
            <person name="Oliveira C."/>
            <person name="Osipova E."/>
            <person name="Leigh N.D."/>
            <person name="Simon A."/>
            <person name="Yun M.H."/>
        </authorList>
    </citation>
    <scope>NUCLEOTIDE SEQUENCE</scope>
    <source>
        <strain evidence="3">20211129_DDA</strain>
        <tissue evidence="3">Liver</tissue>
    </source>
</reference>
<organism evidence="3 4">
    <name type="scientific">Pleurodeles waltl</name>
    <name type="common">Iberian ribbed newt</name>
    <dbReference type="NCBI Taxonomy" id="8319"/>
    <lineage>
        <taxon>Eukaryota</taxon>
        <taxon>Metazoa</taxon>
        <taxon>Chordata</taxon>
        <taxon>Craniata</taxon>
        <taxon>Vertebrata</taxon>
        <taxon>Euteleostomi</taxon>
        <taxon>Amphibia</taxon>
        <taxon>Batrachia</taxon>
        <taxon>Caudata</taxon>
        <taxon>Salamandroidea</taxon>
        <taxon>Salamandridae</taxon>
        <taxon>Pleurodelinae</taxon>
        <taxon>Pleurodeles</taxon>
    </lineage>
</organism>
<keyword evidence="1" id="KW-0175">Coiled coil</keyword>
<accession>A0AAV7PQC7</accession>
<evidence type="ECO:0000313" key="4">
    <source>
        <dbReference type="Proteomes" id="UP001066276"/>
    </source>
</evidence>
<proteinExistence type="predicted"/>
<dbReference type="AlphaFoldDB" id="A0AAV7PQC7"/>
<gene>
    <name evidence="3" type="ORF">NDU88_007900</name>
</gene>
<dbReference type="Proteomes" id="UP001066276">
    <property type="component" value="Chromosome 7"/>
</dbReference>
<protein>
    <submittedName>
        <fullName evidence="3">Uncharacterized protein</fullName>
    </submittedName>
</protein>
<name>A0AAV7PQC7_PLEWA</name>
<comment type="caution">
    <text evidence="3">The sequence shown here is derived from an EMBL/GenBank/DDBJ whole genome shotgun (WGS) entry which is preliminary data.</text>
</comment>
<evidence type="ECO:0000256" key="1">
    <source>
        <dbReference type="SAM" id="Coils"/>
    </source>
</evidence>
<feature type="coiled-coil region" evidence="1">
    <location>
        <begin position="74"/>
        <end position="122"/>
    </location>
</feature>
<sequence length="126" mass="13996">MTSQRHSKKEGSLKDLFNNFNKTPAKKAAQSGTPEVEGGEAAGPGPSEGDGAPLMRAFMEQLFRSLHVDFATLKQEIAADIKDLKREVVDLGQRVDTIEQTNDTREEELDCHSRELLALQDKNQEL</sequence>
<feature type="region of interest" description="Disordered" evidence="2">
    <location>
        <begin position="1"/>
        <end position="53"/>
    </location>
</feature>
<keyword evidence="4" id="KW-1185">Reference proteome</keyword>
<evidence type="ECO:0000313" key="3">
    <source>
        <dbReference type="EMBL" id="KAJ1129532.1"/>
    </source>
</evidence>
<dbReference type="EMBL" id="JANPWB010000011">
    <property type="protein sequence ID" value="KAJ1129532.1"/>
    <property type="molecule type" value="Genomic_DNA"/>
</dbReference>
<evidence type="ECO:0000256" key="2">
    <source>
        <dbReference type="SAM" id="MobiDB-lite"/>
    </source>
</evidence>